<organism evidence="6 7">
    <name type="scientific">Schizophyllum amplum</name>
    <dbReference type="NCBI Taxonomy" id="97359"/>
    <lineage>
        <taxon>Eukaryota</taxon>
        <taxon>Fungi</taxon>
        <taxon>Dikarya</taxon>
        <taxon>Basidiomycota</taxon>
        <taxon>Agaricomycotina</taxon>
        <taxon>Agaricomycetes</taxon>
        <taxon>Agaricomycetidae</taxon>
        <taxon>Agaricales</taxon>
        <taxon>Schizophyllaceae</taxon>
        <taxon>Schizophyllum</taxon>
    </lineage>
</organism>
<dbReference type="EMBL" id="VDMD01000001">
    <property type="protein sequence ID" value="TRM70540.1"/>
    <property type="molecule type" value="Genomic_DNA"/>
</dbReference>
<evidence type="ECO:0000313" key="7">
    <source>
        <dbReference type="Proteomes" id="UP000320762"/>
    </source>
</evidence>
<dbReference type="InterPro" id="IPR002893">
    <property type="entry name" value="Znf_MYND"/>
</dbReference>
<reference evidence="6 7" key="1">
    <citation type="journal article" date="2019" name="New Phytol.">
        <title>Comparative genomics reveals unique wood-decay strategies and fruiting body development in the Schizophyllaceae.</title>
        <authorList>
            <person name="Almasi E."/>
            <person name="Sahu N."/>
            <person name="Krizsan K."/>
            <person name="Balint B."/>
            <person name="Kovacs G.M."/>
            <person name="Kiss B."/>
            <person name="Cseklye J."/>
            <person name="Drula E."/>
            <person name="Henrissat B."/>
            <person name="Nagy I."/>
            <person name="Chovatia M."/>
            <person name="Adam C."/>
            <person name="LaButti K."/>
            <person name="Lipzen A."/>
            <person name="Riley R."/>
            <person name="Grigoriev I.V."/>
            <person name="Nagy L.G."/>
        </authorList>
    </citation>
    <scope>NUCLEOTIDE SEQUENCE [LARGE SCALE GENOMIC DNA]</scope>
    <source>
        <strain evidence="6 7">NL-1724</strain>
    </source>
</reference>
<comment type="caution">
    <text evidence="6">The sequence shown here is derived from an EMBL/GenBank/DDBJ whole genome shotgun (WGS) entry which is preliminary data.</text>
</comment>
<protein>
    <recommendedName>
        <fullName evidence="5">MYND-type domain-containing protein</fullName>
    </recommendedName>
</protein>
<accession>A0A550D0G5</accession>
<keyword evidence="2 4" id="KW-0863">Zinc-finger</keyword>
<evidence type="ECO:0000256" key="4">
    <source>
        <dbReference type="PROSITE-ProRule" id="PRU00134"/>
    </source>
</evidence>
<evidence type="ECO:0000256" key="2">
    <source>
        <dbReference type="ARBA" id="ARBA00022771"/>
    </source>
</evidence>
<dbReference type="GO" id="GO:0008270">
    <property type="term" value="F:zinc ion binding"/>
    <property type="evidence" value="ECO:0007669"/>
    <property type="project" value="UniProtKB-KW"/>
</dbReference>
<feature type="domain" description="MYND-type" evidence="5">
    <location>
        <begin position="412"/>
        <end position="450"/>
    </location>
</feature>
<evidence type="ECO:0000313" key="6">
    <source>
        <dbReference type="EMBL" id="TRM70540.1"/>
    </source>
</evidence>
<dbReference type="PROSITE" id="PS50865">
    <property type="entry name" value="ZF_MYND_2"/>
    <property type="match status" value="1"/>
</dbReference>
<dbReference type="Gene3D" id="6.10.140.2220">
    <property type="match status" value="1"/>
</dbReference>
<evidence type="ECO:0000256" key="3">
    <source>
        <dbReference type="ARBA" id="ARBA00022833"/>
    </source>
</evidence>
<dbReference type="Proteomes" id="UP000320762">
    <property type="component" value="Unassembled WGS sequence"/>
</dbReference>
<dbReference type="SUPFAM" id="SSF144232">
    <property type="entry name" value="HIT/MYND zinc finger-like"/>
    <property type="match status" value="1"/>
</dbReference>
<name>A0A550D0G5_9AGAR</name>
<dbReference type="OrthoDB" id="3061477at2759"/>
<sequence>MDLPEEHGPLPHDAKTVKSVKARLRTPQTTFRNLCLDPFALDRHHWELQSPEVQEAMAELKRLDRVRTLTQHPEVHDDKLGDLLDRCLRTLWPTLILWLDYLHPMHHKGTPRLEKVPLQTLSCTFFSLFEAQGPTIAALRAHTPHMYRMLFLLWLRFDEYCTPRTDIAKGLDVLACAVKRTLWIDGTAAQPPSDAPALRAYVEAHLDPQCVPAAVSVARHRPRRVYSQALKQAGLLLELIAAHPDACFVPMTALSRQIDAINNLLHEVLPLDLHARETVRALADILRVIHTIPVGRKTACDIVYMLRIIWNTCKDERALVWSLRDDVVPVLLAFQSQDALEQRNRETVQDVLGLIAQSTFHVRVLRALSKGGQPVSFRGAGFLSEDMLVALDQWINHRNRIMLNAYDKRCGFPQCDAAPGESLQRCACLSKYYCSRKCQRADWEAHRMSCINGPWSDWGYVQRCTAPAMLAKTSTEDAYFTAFYCQNYFHCNSPIILKSVLRLQETAPPTNGPPAFSVFIDLVELFCTYRVYMDDQSPRDPLTNPRSEPDRTYTSMSSKFGLGVQLTQANAASAPTEPSVTVVAVIKGIDGPVFLNITCTTLGGLIDRAASIEAVTTK</sequence>
<evidence type="ECO:0000256" key="1">
    <source>
        <dbReference type="ARBA" id="ARBA00022723"/>
    </source>
</evidence>
<dbReference type="AlphaFoldDB" id="A0A550D0G5"/>
<evidence type="ECO:0000259" key="5">
    <source>
        <dbReference type="PROSITE" id="PS50865"/>
    </source>
</evidence>
<keyword evidence="3" id="KW-0862">Zinc</keyword>
<keyword evidence="7" id="KW-1185">Reference proteome</keyword>
<keyword evidence="1" id="KW-0479">Metal-binding</keyword>
<proteinExistence type="predicted"/>
<dbReference type="Pfam" id="PF01753">
    <property type="entry name" value="zf-MYND"/>
    <property type="match status" value="1"/>
</dbReference>
<gene>
    <name evidence="6" type="ORF">BD626DRAFT_423422</name>
</gene>